<sequence>MANLGDHRVLLIKIDSGHSSFESNSHRWLSPGDTRKRYGFSPPPFVLSYIIPLCFAFLQRPPSTLVLIATHIALAAALFKIPAKWKCMECLPVFVLPVKSKPRFFSLCSEYTSNVVRPAYLKLIESFGGEDSDTWAAEATRLIAEHDGKEKWTHDMQWLVTMDVHAMFIMVSSNTASPAAHAQNECRLGSIEMSEWFNAKFSMAAKISDIYRFILSKHSQHEALREFTAEESQKKRAFDLSNVYKTRTAIKGMLAALFRPYVEFSVFPWMNLAKILIEHKLILRNFLPNAQFPNFGSEYSDHYGMSHWKALYFALQDTNPERKVTLSSLDDWPEGDASDIPLIVDHNGDVILSLKGLGMLPPRRSKEGDQEAKGKWKSTPLSSAYINSESDNAVESDPSGPSEVHLGNELQPQPKPRPRFSNSQASPSVSGVTSAPPPPLIDLPRMDWRGVDLSYFDPASFDNTFNAYPGSMNGTMDRNADMIPLCQTSTLQHGDYPGTAQPDDLFGFQWGTNKDMRRLACMILEVPVPCRMVSTMRMGLHIILWMLPGDLTALDYLHHFNSVDLVSCSSRVDALMHL</sequence>
<comment type="caution">
    <text evidence="2">The sequence shown here is derived from an EMBL/GenBank/DDBJ whole genome shotgun (WGS) entry which is preliminary data.</text>
</comment>
<evidence type="ECO:0000256" key="1">
    <source>
        <dbReference type="SAM" id="MobiDB-lite"/>
    </source>
</evidence>
<evidence type="ECO:0000313" key="2">
    <source>
        <dbReference type="EMBL" id="KAF9507831.1"/>
    </source>
</evidence>
<feature type="compositionally biased region" description="Polar residues" evidence="1">
    <location>
        <begin position="379"/>
        <end position="393"/>
    </location>
</feature>
<dbReference type="AlphaFoldDB" id="A0A9P6DMD2"/>
<keyword evidence="3" id="KW-1185">Reference proteome</keyword>
<feature type="compositionally biased region" description="Polar residues" evidence="1">
    <location>
        <begin position="420"/>
        <end position="433"/>
    </location>
</feature>
<name>A0A9P6DMD2_9AGAM</name>
<feature type="region of interest" description="Disordered" evidence="1">
    <location>
        <begin position="361"/>
        <end position="443"/>
    </location>
</feature>
<reference evidence="2" key="1">
    <citation type="journal article" date="2020" name="Nat. Commun.">
        <title>Large-scale genome sequencing of mycorrhizal fungi provides insights into the early evolution of symbiotic traits.</title>
        <authorList>
            <person name="Miyauchi S."/>
            <person name="Kiss E."/>
            <person name="Kuo A."/>
            <person name="Drula E."/>
            <person name="Kohler A."/>
            <person name="Sanchez-Garcia M."/>
            <person name="Morin E."/>
            <person name="Andreopoulos B."/>
            <person name="Barry K.W."/>
            <person name="Bonito G."/>
            <person name="Buee M."/>
            <person name="Carver A."/>
            <person name="Chen C."/>
            <person name="Cichocki N."/>
            <person name="Clum A."/>
            <person name="Culley D."/>
            <person name="Crous P.W."/>
            <person name="Fauchery L."/>
            <person name="Girlanda M."/>
            <person name="Hayes R.D."/>
            <person name="Keri Z."/>
            <person name="LaButti K."/>
            <person name="Lipzen A."/>
            <person name="Lombard V."/>
            <person name="Magnuson J."/>
            <person name="Maillard F."/>
            <person name="Murat C."/>
            <person name="Nolan M."/>
            <person name="Ohm R.A."/>
            <person name="Pangilinan J."/>
            <person name="Pereira M.F."/>
            <person name="Perotto S."/>
            <person name="Peter M."/>
            <person name="Pfister S."/>
            <person name="Riley R."/>
            <person name="Sitrit Y."/>
            <person name="Stielow J.B."/>
            <person name="Szollosi G."/>
            <person name="Zifcakova L."/>
            <person name="Stursova M."/>
            <person name="Spatafora J.W."/>
            <person name="Tedersoo L."/>
            <person name="Vaario L.M."/>
            <person name="Yamada A."/>
            <person name="Yan M."/>
            <person name="Wang P."/>
            <person name="Xu J."/>
            <person name="Bruns T."/>
            <person name="Baldrian P."/>
            <person name="Vilgalys R."/>
            <person name="Dunand C."/>
            <person name="Henrissat B."/>
            <person name="Grigoriev I.V."/>
            <person name="Hibbett D."/>
            <person name="Nagy L.G."/>
            <person name="Martin F.M."/>
        </authorList>
    </citation>
    <scope>NUCLEOTIDE SEQUENCE</scope>
    <source>
        <strain evidence="2">UP504</strain>
    </source>
</reference>
<organism evidence="2 3">
    <name type="scientific">Hydnum rufescens UP504</name>
    <dbReference type="NCBI Taxonomy" id="1448309"/>
    <lineage>
        <taxon>Eukaryota</taxon>
        <taxon>Fungi</taxon>
        <taxon>Dikarya</taxon>
        <taxon>Basidiomycota</taxon>
        <taxon>Agaricomycotina</taxon>
        <taxon>Agaricomycetes</taxon>
        <taxon>Cantharellales</taxon>
        <taxon>Hydnaceae</taxon>
        <taxon>Hydnum</taxon>
    </lineage>
</organism>
<evidence type="ECO:0000313" key="3">
    <source>
        <dbReference type="Proteomes" id="UP000886523"/>
    </source>
</evidence>
<accession>A0A9P6DMD2</accession>
<dbReference type="Proteomes" id="UP000886523">
    <property type="component" value="Unassembled WGS sequence"/>
</dbReference>
<protein>
    <submittedName>
        <fullName evidence="2">Uncharacterized protein</fullName>
    </submittedName>
</protein>
<feature type="compositionally biased region" description="Basic and acidic residues" evidence="1">
    <location>
        <begin position="364"/>
        <end position="374"/>
    </location>
</feature>
<proteinExistence type="predicted"/>
<dbReference type="EMBL" id="MU129071">
    <property type="protein sequence ID" value="KAF9507831.1"/>
    <property type="molecule type" value="Genomic_DNA"/>
</dbReference>
<gene>
    <name evidence="2" type="ORF">BS47DRAFT_1398290</name>
</gene>